<keyword evidence="11" id="KW-0539">Nucleus</keyword>
<gene>
    <name evidence="20" type="ORF">D8674_022177</name>
</gene>
<dbReference type="GO" id="GO:0005634">
    <property type="term" value="C:nucleus"/>
    <property type="evidence" value="ECO:0007669"/>
    <property type="project" value="UniProtKB-SubCell"/>
</dbReference>
<reference evidence="20 21" key="1">
    <citation type="submission" date="2019-09" db="EMBL/GenBank/DDBJ databases">
        <authorList>
            <person name="Ou C."/>
        </authorList>
    </citation>
    <scope>NUCLEOTIDE SEQUENCE [LARGE SCALE GENOMIC DNA]</scope>
    <source>
        <strain evidence="20">S2</strain>
        <tissue evidence="20">Leaf</tissue>
    </source>
</reference>
<evidence type="ECO:0000256" key="18">
    <source>
        <dbReference type="SAM" id="Phobius"/>
    </source>
</evidence>
<evidence type="ECO:0000256" key="9">
    <source>
        <dbReference type="ARBA" id="ARBA00022801"/>
    </source>
</evidence>
<dbReference type="EMBL" id="SMOL01000402">
    <property type="protein sequence ID" value="KAB2615589.1"/>
    <property type="molecule type" value="Genomic_DNA"/>
</dbReference>
<organism evidence="20 21">
    <name type="scientific">Pyrus ussuriensis x Pyrus communis</name>
    <dbReference type="NCBI Taxonomy" id="2448454"/>
    <lineage>
        <taxon>Eukaryota</taxon>
        <taxon>Viridiplantae</taxon>
        <taxon>Streptophyta</taxon>
        <taxon>Embryophyta</taxon>
        <taxon>Tracheophyta</taxon>
        <taxon>Spermatophyta</taxon>
        <taxon>Magnoliopsida</taxon>
        <taxon>eudicotyledons</taxon>
        <taxon>Gunneridae</taxon>
        <taxon>Pentapetalae</taxon>
        <taxon>rosids</taxon>
        <taxon>fabids</taxon>
        <taxon>Rosales</taxon>
        <taxon>Rosaceae</taxon>
        <taxon>Amygdaloideae</taxon>
        <taxon>Maleae</taxon>
        <taxon>Pyrus</taxon>
    </lineage>
</organism>
<evidence type="ECO:0000256" key="7">
    <source>
        <dbReference type="ARBA" id="ARBA00022499"/>
    </source>
</evidence>
<evidence type="ECO:0000256" key="3">
    <source>
        <dbReference type="ARBA" id="ARBA00004496"/>
    </source>
</evidence>
<keyword evidence="10 17" id="KW-0136">Cellulose degradation</keyword>
<dbReference type="OrthoDB" id="10257085at2759"/>
<feature type="active site" evidence="16">
    <location>
        <position position="557"/>
    </location>
</feature>
<evidence type="ECO:0000256" key="17">
    <source>
        <dbReference type="RuleBase" id="RU361166"/>
    </source>
</evidence>
<feature type="transmembrane region" description="Helical" evidence="18">
    <location>
        <begin position="134"/>
        <end position="163"/>
    </location>
</feature>
<comment type="subcellular location">
    <subcellularLocation>
        <location evidence="3">Cytoplasm</location>
    </subcellularLocation>
    <subcellularLocation>
        <location evidence="2">Nucleus</location>
    </subcellularLocation>
</comment>
<evidence type="ECO:0000256" key="11">
    <source>
        <dbReference type="ARBA" id="ARBA00023242"/>
    </source>
</evidence>
<evidence type="ECO:0000259" key="19">
    <source>
        <dbReference type="PROSITE" id="PS50053"/>
    </source>
</evidence>
<accession>A0A5N5GJA2</accession>
<protein>
    <recommendedName>
        <fullName evidence="17">Endoglucanase</fullName>
        <ecNumber evidence="17">3.2.1.4</ecNumber>
    </recommendedName>
</protein>
<dbReference type="InterPro" id="IPR012341">
    <property type="entry name" value="6hp_glycosidase-like_sf"/>
</dbReference>
<keyword evidence="9 16" id="KW-0378">Hydrolase</keyword>
<evidence type="ECO:0000256" key="16">
    <source>
        <dbReference type="PROSITE-ProRule" id="PRU10059"/>
    </source>
</evidence>
<dbReference type="PANTHER" id="PTHR22298">
    <property type="entry name" value="ENDO-1,4-BETA-GLUCANASE"/>
    <property type="match status" value="1"/>
</dbReference>
<dbReference type="EC" id="3.2.1.4" evidence="17"/>
<evidence type="ECO:0000256" key="4">
    <source>
        <dbReference type="ARBA" id="ARBA00007072"/>
    </source>
</evidence>
<comment type="similarity">
    <text evidence="5">Belongs to the ubiquitin family. SUMO subfamily.</text>
</comment>
<dbReference type="SMART" id="SM00213">
    <property type="entry name" value="UBQ"/>
    <property type="match status" value="1"/>
</dbReference>
<keyword evidence="18" id="KW-0472">Membrane</keyword>
<dbReference type="SUPFAM" id="SSF54236">
    <property type="entry name" value="Ubiquitin-like"/>
    <property type="match status" value="1"/>
</dbReference>
<evidence type="ECO:0000256" key="14">
    <source>
        <dbReference type="ARBA" id="ARBA00023326"/>
    </source>
</evidence>
<reference evidence="21" key="2">
    <citation type="submission" date="2019-10" db="EMBL/GenBank/DDBJ databases">
        <title>A de novo genome assembly of a pear dwarfing rootstock.</title>
        <authorList>
            <person name="Wang F."/>
            <person name="Wang J."/>
            <person name="Li S."/>
            <person name="Zhang Y."/>
            <person name="Fang M."/>
            <person name="Ma L."/>
            <person name="Zhao Y."/>
            <person name="Jiang S."/>
        </authorList>
    </citation>
    <scope>NUCLEOTIDE SEQUENCE [LARGE SCALE GENOMIC DNA]</scope>
</reference>
<evidence type="ECO:0000313" key="21">
    <source>
        <dbReference type="Proteomes" id="UP000327157"/>
    </source>
</evidence>
<dbReference type="FunFam" id="3.10.20.90:FF:000171">
    <property type="entry name" value="Small ubiquitin-related modifier"/>
    <property type="match status" value="1"/>
</dbReference>
<keyword evidence="14 16" id="KW-0624">Polysaccharide degradation</keyword>
<evidence type="ECO:0000256" key="12">
    <source>
        <dbReference type="ARBA" id="ARBA00023277"/>
    </source>
</evidence>
<evidence type="ECO:0000256" key="15">
    <source>
        <dbReference type="ARBA" id="ARBA00063908"/>
    </source>
</evidence>
<dbReference type="FunFam" id="1.50.10.10:FF:000020">
    <property type="entry name" value="Endoglucanase"/>
    <property type="match status" value="1"/>
</dbReference>
<keyword evidence="6" id="KW-0963">Cytoplasm</keyword>
<dbReference type="AlphaFoldDB" id="A0A5N5GJA2"/>
<dbReference type="GO" id="GO:0005737">
    <property type="term" value="C:cytoplasm"/>
    <property type="evidence" value="ECO:0007669"/>
    <property type="project" value="UniProtKB-SubCell"/>
</dbReference>
<evidence type="ECO:0000256" key="1">
    <source>
        <dbReference type="ARBA" id="ARBA00000966"/>
    </source>
</evidence>
<dbReference type="CDD" id="cd16116">
    <property type="entry name" value="Ubl_Smt3_like"/>
    <property type="match status" value="1"/>
</dbReference>
<keyword evidence="8" id="KW-0833">Ubl conjugation pathway</keyword>
<dbReference type="SUPFAM" id="SSF48208">
    <property type="entry name" value="Six-hairpin glycosidases"/>
    <property type="match status" value="1"/>
</dbReference>
<dbReference type="GO" id="GO:0008810">
    <property type="term" value="F:cellulase activity"/>
    <property type="evidence" value="ECO:0007669"/>
    <property type="project" value="UniProtKB-EC"/>
</dbReference>
<comment type="caution">
    <text evidence="20">The sequence shown here is derived from an EMBL/GenBank/DDBJ whole genome shotgun (WGS) entry which is preliminary data.</text>
</comment>
<dbReference type="Proteomes" id="UP000327157">
    <property type="component" value="Chromosome 3"/>
</dbReference>
<evidence type="ECO:0000256" key="5">
    <source>
        <dbReference type="ARBA" id="ARBA00009185"/>
    </source>
</evidence>
<evidence type="ECO:0000256" key="6">
    <source>
        <dbReference type="ARBA" id="ARBA00022490"/>
    </source>
</evidence>
<keyword evidence="13 16" id="KW-0326">Glycosidase</keyword>
<sequence>MSGVTNQEEDKKPTDQAAHINLKVKGQDGNEVFFRIKRSTQLKKLMNAYCDRQSVEFNSIAFLFDGRRLRAEQTPDELEMEDGDEIDAMLHQTGVSGCSSCDLYFFSCVNGGLQPSLRFSPFCIRKQFVLSKLLCCQVIVGLFRGFFGIVLQWVSLLSIFTLFSLSQSFDYGEALSKSLLYFESQRSGRLPHNQRVTWRHHSGLNDGLEQGVDLVGGYYDAGDNVKFGLPMAFTITMLSWGVIEYGKQMEDAGEYNHALEAIKWGTDYFIKAHTHPNVLWAEVGDGSTDHYCWQRPEDMTTSRQAYKVDENHPGSDIAGETAAATAAAAIVFRKTNPHYSGLLLHHAQQLFEFGDKYRGKYDESIEVVKGHYTSWSGYMDELLWAALWLYKATNNEDYLNYVLNNAQSLGGATWAMKEFSWDVKYAGVQIIASMFLREEKHKQHMHILQQYHSKAEFYMCACLDKNNVTNVQRTPGGLLYIRQWNNMQYVSNAAFLLTIYSDYIQASHHNLTCDKGQVGPQEILSFTKSQVNYILGSNPTGMSYLVGYGPKYPRRLHHRGASVDSYKKNKGFIGCTQGYDNWYGRQGPNPNVLVGALVGGPDGNDGFRDERWNYMQTEACTYNTATLVGVLAKLDRLEGDYLSPNQPLIASS</sequence>
<dbReference type="InterPro" id="IPR018221">
    <property type="entry name" value="Glyco_hydro_9_His_AS"/>
</dbReference>
<evidence type="ECO:0000256" key="8">
    <source>
        <dbReference type="ARBA" id="ARBA00022786"/>
    </source>
</evidence>
<keyword evidence="7" id="KW-1017">Isopeptide bond</keyword>
<evidence type="ECO:0000256" key="13">
    <source>
        <dbReference type="ARBA" id="ARBA00023295"/>
    </source>
</evidence>
<dbReference type="Gene3D" id="3.10.20.90">
    <property type="entry name" value="Phosphatidylinositol 3-kinase Catalytic Subunit, Chain A, domain 1"/>
    <property type="match status" value="1"/>
</dbReference>
<dbReference type="Pfam" id="PF11976">
    <property type="entry name" value="Rad60-SLD"/>
    <property type="match status" value="1"/>
</dbReference>
<keyword evidence="21" id="KW-1185">Reference proteome</keyword>
<reference evidence="20 21" key="3">
    <citation type="submission" date="2019-11" db="EMBL/GenBank/DDBJ databases">
        <title>A de novo genome assembly of a pear dwarfing rootstock.</title>
        <authorList>
            <person name="Wang F."/>
            <person name="Wang J."/>
            <person name="Li S."/>
            <person name="Zhang Y."/>
            <person name="Fang M."/>
            <person name="Ma L."/>
            <person name="Zhao Y."/>
            <person name="Jiang S."/>
        </authorList>
    </citation>
    <scope>NUCLEOTIDE SEQUENCE [LARGE SCALE GENOMIC DNA]</scope>
    <source>
        <strain evidence="20">S2</strain>
        <tissue evidence="20">Leaf</tissue>
    </source>
</reference>
<dbReference type="Pfam" id="PF00759">
    <property type="entry name" value="Glyco_hydro_9"/>
    <property type="match status" value="1"/>
</dbReference>
<keyword evidence="18" id="KW-0812">Transmembrane</keyword>
<dbReference type="GO" id="GO:0030245">
    <property type="term" value="P:cellulose catabolic process"/>
    <property type="evidence" value="ECO:0007669"/>
    <property type="project" value="UniProtKB-KW"/>
</dbReference>
<dbReference type="InterPro" id="IPR001701">
    <property type="entry name" value="Glyco_hydro_9"/>
</dbReference>
<dbReference type="PROSITE" id="PS50053">
    <property type="entry name" value="UBIQUITIN_2"/>
    <property type="match status" value="1"/>
</dbReference>
<comment type="catalytic activity">
    <reaction evidence="1 17">
        <text>Endohydrolysis of (1-&gt;4)-beta-D-glucosidic linkages in cellulose, lichenin and cereal beta-D-glucans.</text>
        <dbReference type="EC" id="3.2.1.4"/>
    </reaction>
</comment>
<dbReference type="InterPro" id="IPR008928">
    <property type="entry name" value="6-hairpin_glycosidase_sf"/>
</dbReference>
<dbReference type="Gene3D" id="1.50.10.10">
    <property type="match status" value="1"/>
</dbReference>
<name>A0A5N5GJA2_9ROSA</name>
<dbReference type="InterPro" id="IPR029071">
    <property type="entry name" value="Ubiquitin-like_domsf"/>
</dbReference>
<evidence type="ECO:0000256" key="10">
    <source>
        <dbReference type="ARBA" id="ARBA00023001"/>
    </source>
</evidence>
<dbReference type="InterPro" id="IPR022617">
    <property type="entry name" value="Rad60/SUMO-like_dom"/>
</dbReference>
<feature type="domain" description="Ubiquitin-like" evidence="19">
    <location>
        <begin position="18"/>
        <end position="95"/>
    </location>
</feature>
<evidence type="ECO:0000256" key="2">
    <source>
        <dbReference type="ARBA" id="ARBA00004123"/>
    </source>
</evidence>
<comment type="subunit">
    <text evidence="15">Interacts with SAE2, SCE1, SIZ1 and MMS21. Interacts with HSFA2. Covalently attached to ABI5, FLD, GTE3, HSFA2 and ICE1.</text>
</comment>
<evidence type="ECO:0000313" key="20">
    <source>
        <dbReference type="EMBL" id="KAB2615589.1"/>
    </source>
</evidence>
<keyword evidence="12 16" id="KW-0119">Carbohydrate metabolism</keyword>
<keyword evidence="18" id="KW-1133">Transmembrane helix</keyword>
<dbReference type="PROSITE" id="PS00592">
    <property type="entry name" value="GH9_2"/>
    <property type="match status" value="1"/>
</dbReference>
<dbReference type="InterPro" id="IPR000626">
    <property type="entry name" value="Ubiquitin-like_dom"/>
</dbReference>
<comment type="similarity">
    <text evidence="4 16 17">Belongs to the glycosyl hydrolase 9 (cellulase E) family.</text>
</comment>
<proteinExistence type="inferred from homology"/>